<evidence type="ECO:0000259" key="2">
    <source>
        <dbReference type="PROSITE" id="PS50048"/>
    </source>
</evidence>
<dbReference type="Pfam" id="PF00172">
    <property type="entry name" value="Zn_clus"/>
    <property type="match status" value="1"/>
</dbReference>
<keyword evidence="1" id="KW-0539">Nucleus</keyword>
<accession>A0A9P9ENS2</accession>
<comment type="caution">
    <text evidence="3">The sequence shown here is derived from an EMBL/GenBank/DDBJ whole genome shotgun (WGS) entry which is preliminary data.</text>
</comment>
<keyword evidence="4" id="KW-1185">Reference proteome</keyword>
<dbReference type="GO" id="GO:0001228">
    <property type="term" value="F:DNA-binding transcription activator activity, RNA polymerase II-specific"/>
    <property type="evidence" value="ECO:0007669"/>
    <property type="project" value="TreeGrafter"/>
</dbReference>
<feature type="domain" description="Zn(2)-C6 fungal-type" evidence="2">
    <location>
        <begin position="25"/>
        <end position="55"/>
    </location>
</feature>
<dbReference type="EMBL" id="JAGMUV010000011">
    <property type="protein sequence ID" value="KAH7140813.1"/>
    <property type="molecule type" value="Genomic_DNA"/>
</dbReference>
<evidence type="ECO:0000313" key="3">
    <source>
        <dbReference type="EMBL" id="KAH7140813.1"/>
    </source>
</evidence>
<proteinExistence type="predicted"/>
<dbReference type="GO" id="GO:0008270">
    <property type="term" value="F:zinc ion binding"/>
    <property type="evidence" value="ECO:0007669"/>
    <property type="project" value="InterPro"/>
</dbReference>
<protein>
    <recommendedName>
        <fullName evidence="2">Zn(2)-C6 fungal-type domain-containing protein</fullName>
    </recommendedName>
</protein>
<dbReference type="InterPro" id="IPR036864">
    <property type="entry name" value="Zn2-C6_fun-type_DNA-bd_sf"/>
</dbReference>
<dbReference type="PANTHER" id="PTHR47784:SF9">
    <property type="entry name" value="ZN(II)2CYS6 TRANSCRIPTION FACTOR (EUROFUNG)"/>
    <property type="match status" value="1"/>
</dbReference>
<name>A0A9P9ENS2_9HYPO</name>
<dbReference type="Gene3D" id="4.10.240.10">
    <property type="entry name" value="Zn(2)-C6 fungal-type DNA-binding domain"/>
    <property type="match status" value="1"/>
</dbReference>
<sequence>MAAPEDSTKPVAVRQRKAHRKSRLGCGNCKLRSVKCDESKPTCNRCASSGYVCNYVRSAPALQLAGTAGASTLKLVLGGPPRMRVPAPSPSLGLPAPLPGLRIPVAGPVAGGHLGSYEMRPADYAAIQRFRTRTVLTVGSASTRHLYREEAFALSASDPFLMHVFIAFTLLHDSYLSSFTTTAAHRSQLAFHWYHGTALFHRNLSAAARSSPRTLAGSHRDALWASAAILGSAAFAFVDSVDPAASWPLNEASPSDLDWLKMSDGKRAVWDLADPTRPDSIFHPLIADHAVNVAPNGLAPIPPGALPASFYPLCDLTSSTACANPYHVAASILAQLLPREMNDKTVIQFLSFLSQLDPRFRRLLEDKDPRALLLLAYWLARLASFEAWWLNQRAIVEGKAICIYLERECAGEALIMELVQYPKKLLFKIPGGTRRAIGQELDVAEGKTVRPRTENT</sequence>
<dbReference type="InterPro" id="IPR001138">
    <property type="entry name" value="Zn2Cys6_DnaBD"/>
</dbReference>
<dbReference type="AlphaFoldDB" id="A0A9P9ENS2"/>
<dbReference type="PROSITE" id="PS50048">
    <property type="entry name" value="ZN2_CY6_FUNGAL_2"/>
    <property type="match status" value="1"/>
</dbReference>
<dbReference type="SMART" id="SM00066">
    <property type="entry name" value="GAL4"/>
    <property type="match status" value="1"/>
</dbReference>
<reference evidence="3" key="1">
    <citation type="journal article" date="2021" name="Nat. Commun.">
        <title>Genetic determinants of endophytism in the Arabidopsis root mycobiome.</title>
        <authorList>
            <person name="Mesny F."/>
            <person name="Miyauchi S."/>
            <person name="Thiergart T."/>
            <person name="Pickel B."/>
            <person name="Atanasova L."/>
            <person name="Karlsson M."/>
            <person name="Huettel B."/>
            <person name="Barry K.W."/>
            <person name="Haridas S."/>
            <person name="Chen C."/>
            <person name="Bauer D."/>
            <person name="Andreopoulos W."/>
            <person name="Pangilinan J."/>
            <person name="LaButti K."/>
            <person name="Riley R."/>
            <person name="Lipzen A."/>
            <person name="Clum A."/>
            <person name="Drula E."/>
            <person name="Henrissat B."/>
            <person name="Kohler A."/>
            <person name="Grigoriev I.V."/>
            <person name="Martin F.M."/>
            <person name="Hacquard S."/>
        </authorList>
    </citation>
    <scope>NUCLEOTIDE SEQUENCE</scope>
    <source>
        <strain evidence="3">MPI-CAGE-AT-0147</strain>
    </source>
</reference>
<dbReference type="Proteomes" id="UP000738349">
    <property type="component" value="Unassembled WGS sequence"/>
</dbReference>
<organism evidence="3 4">
    <name type="scientific">Dactylonectria macrodidyma</name>
    <dbReference type="NCBI Taxonomy" id="307937"/>
    <lineage>
        <taxon>Eukaryota</taxon>
        <taxon>Fungi</taxon>
        <taxon>Dikarya</taxon>
        <taxon>Ascomycota</taxon>
        <taxon>Pezizomycotina</taxon>
        <taxon>Sordariomycetes</taxon>
        <taxon>Hypocreomycetidae</taxon>
        <taxon>Hypocreales</taxon>
        <taxon>Nectriaceae</taxon>
        <taxon>Dactylonectria</taxon>
    </lineage>
</organism>
<dbReference type="OrthoDB" id="416217at2759"/>
<dbReference type="InterPro" id="IPR053157">
    <property type="entry name" value="Sterol_Uptake_Regulator"/>
</dbReference>
<evidence type="ECO:0000313" key="4">
    <source>
        <dbReference type="Proteomes" id="UP000738349"/>
    </source>
</evidence>
<dbReference type="PANTHER" id="PTHR47784">
    <property type="entry name" value="STEROL UPTAKE CONTROL PROTEIN 2"/>
    <property type="match status" value="1"/>
</dbReference>
<evidence type="ECO:0000256" key="1">
    <source>
        <dbReference type="ARBA" id="ARBA00023242"/>
    </source>
</evidence>
<dbReference type="CDD" id="cd00067">
    <property type="entry name" value="GAL4"/>
    <property type="match status" value="1"/>
</dbReference>
<dbReference type="SUPFAM" id="SSF57701">
    <property type="entry name" value="Zn2/Cys6 DNA-binding domain"/>
    <property type="match status" value="1"/>
</dbReference>
<gene>
    <name evidence="3" type="ORF">EDB81DRAFT_65256</name>
</gene>